<dbReference type="EMBL" id="ABEU02000015">
    <property type="protein sequence ID" value="PNR39742.1"/>
    <property type="molecule type" value="Genomic_DNA"/>
</dbReference>
<reference evidence="3" key="3">
    <citation type="submission" date="2020-12" db="UniProtKB">
        <authorList>
            <consortium name="EnsemblPlants"/>
        </authorList>
    </citation>
    <scope>IDENTIFICATION</scope>
</reference>
<evidence type="ECO:0000313" key="4">
    <source>
        <dbReference type="Proteomes" id="UP000006727"/>
    </source>
</evidence>
<dbReference type="AlphaFoldDB" id="A0A2K1JDY4"/>
<feature type="compositionally biased region" description="Polar residues" evidence="1">
    <location>
        <begin position="125"/>
        <end position="143"/>
    </location>
</feature>
<dbReference type="Proteomes" id="UP000006727">
    <property type="component" value="Chromosome 15"/>
</dbReference>
<organism evidence="2">
    <name type="scientific">Physcomitrium patens</name>
    <name type="common">Spreading-leaved earth moss</name>
    <name type="synonym">Physcomitrella patens</name>
    <dbReference type="NCBI Taxonomy" id="3218"/>
    <lineage>
        <taxon>Eukaryota</taxon>
        <taxon>Viridiplantae</taxon>
        <taxon>Streptophyta</taxon>
        <taxon>Embryophyta</taxon>
        <taxon>Bryophyta</taxon>
        <taxon>Bryophytina</taxon>
        <taxon>Bryopsida</taxon>
        <taxon>Funariidae</taxon>
        <taxon>Funariales</taxon>
        <taxon>Funariaceae</taxon>
        <taxon>Physcomitrium</taxon>
    </lineage>
</organism>
<reference evidence="2 4" key="2">
    <citation type="journal article" date="2018" name="Plant J.">
        <title>The Physcomitrella patens chromosome-scale assembly reveals moss genome structure and evolution.</title>
        <authorList>
            <person name="Lang D."/>
            <person name="Ullrich K.K."/>
            <person name="Murat F."/>
            <person name="Fuchs J."/>
            <person name="Jenkins J."/>
            <person name="Haas F.B."/>
            <person name="Piednoel M."/>
            <person name="Gundlach H."/>
            <person name="Van Bel M."/>
            <person name="Meyberg R."/>
            <person name="Vives C."/>
            <person name="Morata J."/>
            <person name="Symeonidi A."/>
            <person name="Hiss M."/>
            <person name="Muchero W."/>
            <person name="Kamisugi Y."/>
            <person name="Saleh O."/>
            <person name="Blanc G."/>
            <person name="Decker E.L."/>
            <person name="van Gessel N."/>
            <person name="Grimwood J."/>
            <person name="Hayes R.D."/>
            <person name="Graham S.W."/>
            <person name="Gunter L.E."/>
            <person name="McDaniel S.F."/>
            <person name="Hoernstein S.N.W."/>
            <person name="Larsson A."/>
            <person name="Li F.W."/>
            <person name="Perroud P.F."/>
            <person name="Phillips J."/>
            <person name="Ranjan P."/>
            <person name="Rokshar D.S."/>
            <person name="Rothfels C.J."/>
            <person name="Schneider L."/>
            <person name="Shu S."/>
            <person name="Stevenson D.W."/>
            <person name="Thummler F."/>
            <person name="Tillich M."/>
            <person name="Villarreal Aguilar J.C."/>
            <person name="Widiez T."/>
            <person name="Wong G.K."/>
            <person name="Wymore A."/>
            <person name="Zhang Y."/>
            <person name="Zimmer A.D."/>
            <person name="Quatrano R.S."/>
            <person name="Mayer K.F.X."/>
            <person name="Goodstein D."/>
            <person name="Casacuberta J.M."/>
            <person name="Vandepoele K."/>
            <person name="Reski R."/>
            <person name="Cuming A.C."/>
            <person name="Tuskan G.A."/>
            <person name="Maumus F."/>
            <person name="Salse J."/>
            <person name="Schmutz J."/>
            <person name="Rensing S.A."/>
        </authorList>
    </citation>
    <scope>NUCLEOTIDE SEQUENCE [LARGE SCALE GENOMIC DNA]</scope>
    <source>
        <strain evidence="3 4">cv. Gransden 2004</strain>
    </source>
</reference>
<dbReference type="Pfam" id="PF19239">
    <property type="entry name" value="GIY_YIG_domain"/>
    <property type="match status" value="2"/>
</dbReference>
<keyword evidence="4" id="KW-1185">Reference proteome</keyword>
<dbReference type="FunCoup" id="A0A2K1JDY4">
    <property type="interactions" value="414"/>
</dbReference>
<dbReference type="EnsemblPlants" id="Pp3c15_21310V3.1">
    <property type="protein sequence ID" value="Pp3c15_21310V3.1"/>
    <property type="gene ID" value="Pp3c15_21310"/>
</dbReference>
<dbReference type="PANTHER" id="PTHR35133">
    <property type="entry name" value="PROTEIN EFFECTOR OF TRANSCRIPTION 2-RELATED"/>
    <property type="match status" value="1"/>
</dbReference>
<dbReference type="Gramene" id="Pp3c15_21310V3.3">
    <property type="protein sequence ID" value="Pp3c15_21310V3.3"/>
    <property type="gene ID" value="Pp3c15_21310"/>
</dbReference>
<dbReference type="RefSeq" id="XP_024397333.1">
    <property type="nucleotide sequence ID" value="XM_024541565.2"/>
</dbReference>
<protein>
    <recommendedName>
        <fullName evidence="5">GIY-YIG domain-containing protein</fullName>
    </recommendedName>
</protein>
<dbReference type="OrthoDB" id="1922121at2759"/>
<dbReference type="EnsemblPlants" id="Pp3c15_21310V3.3">
    <property type="protein sequence ID" value="Pp3c15_21310V3.3"/>
    <property type="gene ID" value="Pp3c15_21310"/>
</dbReference>
<dbReference type="CDD" id="cd00719">
    <property type="entry name" value="GIY-YIG_SF"/>
    <property type="match status" value="1"/>
</dbReference>
<gene>
    <name evidence="3" type="primary">LOC112292759</name>
    <name evidence="2" type="ORF">PHYPA_020021</name>
</gene>
<dbReference type="GO" id="GO:0003677">
    <property type="term" value="F:DNA binding"/>
    <property type="evidence" value="ECO:0007669"/>
    <property type="project" value="InterPro"/>
</dbReference>
<dbReference type="EnsemblPlants" id="Pp3c15_21310V3.2">
    <property type="protein sequence ID" value="Pp3c15_21310V3.2"/>
    <property type="gene ID" value="Pp3c15_21310"/>
</dbReference>
<feature type="region of interest" description="Disordered" evidence="1">
    <location>
        <begin position="158"/>
        <end position="183"/>
    </location>
</feature>
<evidence type="ECO:0008006" key="5">
    <source>
        <dbReference type="Google" id="ProtNLM"/>
    </source>
</evidence>
<dbReference type="KEGG" id="ppp:112292759"/>
<feature type="compositionally biased region" description="Polar residues" evidence="1">
    <location>
        <begin position="394"/>
        <end position="411"/>
    </location>
</feature>
<proteinExistence type="predicted"/>
<dbReference type="Gramene" id="Pp3c15_21310V3.1">
    <property type="protein sequence ID" value="Pp3c15_21310V3.1"/>
    <property type="gene ID" value="Pp3c15_21310"/>
</dbReference>
<dbReference type="PaxDb" id="3218-PP1S454_5V6.1"/>
<dbReference type="GeneID" id="112292759"/>
<dbReference type="STRING" id="3218.A0A2K1JDY4"/>
<feature type="region of interest" description="Disordered" evidence="1">
    <location>
        <begin position="391"/>
        <end position="411"/>
    </location>
</feature>
<accession>A0A2K1JDY4</accession>
<dbReference type="GO" id="GO:0006355">
    <property type="term" value="P:regulation of DNA-templated transcription"/>
    <property type="evidence" value="ECO:0007669"/>
    <property type="project" value="InterPro"/>
</dbReference>
<feature type="region of interest" description="Disordered" evidence="1">
    <location>
        <begin position="494"/>
        <end position="516"/>
    </location>
</feature>
<dbReference type="Gramene" id="Pp3c15_21310V3.2">
    <property type="protein sequence ID" value="Pp3c15_21310V3.2"/>
    <property type="gene ID" value="Pp3c15_21310"/>
</dbReference>
<evidence type="ECO:0000313" key="3">
    <source>
        <dbReference type="EnsemblPlants" id="Pp3c15_21310V3.1"/>
    </source>
</evidence>
<sequence length="589" mass="65605">MALRLKREDYDSVKHDRCFSEWTILVGPSDWKEQATGREATDRFRSRNLPSPTGGSGIYELGVTLPAWKTVDRHNEHGIVKSEDVIVVYVGHADNIRKRLQRYGQAGAHLEGTRSLNSSNFSAPTKSLSFLSPNKPSRSSSVQFEDMHMSNGEESIVNKLRHRSDSDRHISSNGRRHKNIERQPSNFNISIPVAEPVFSADSGARGSPRGPRLFSEVFALGCSIAYRWSSTKTKDVAEFLVSELTDAFDYAWNRGGNSDVRSQDILGKIVLGKRGYGSACCSINNSKWSRLVFKRKIVGIKILGAHKPLEARSRRRSGQRGIGGGLYLVLKKSPHMMIMGGKSAKHCEFTKIDIPVDRCGVLLDNGLVCNALPQKGRKRCPIHVDMRKLRQRKSSQVAAQDSRSGSLASDSYSIDSCSMDSHNSRGIPARSAPSSPCFPFLTTKKMPKAPEDSRKRGSVSFNTWLSKGEILKVKSFEWLLAMEEIKGRGNNNNDCSTSPILKPEVLSPDTKPNEENPVRVSRISLNLSPVMETVREQPTEQDVYSPTVDNGMPHTIVSWRSSVRWPPASLRDSYVTTNNPSQFPRISFS</sequence>
<dbReference type="InterPro" id="IPR038909">
    <property type="entry name" value="Effector_transcript"/>
</dbReference>
<evidence type="ECO:0000256" key="1">
    <source>
        <dbReference type="SAM" id="MobiDB-lite"/>
    </source>
</evidence>
<dbReference type="PANTHER" id="PTHR35133:SF1">
    <property type="entry name" value="PROTEIN EFFECTOR OF TRANSCRIPTION 2-RELATED"/>
    <property type="match status" value="1"/>
</dbReference>
<feature type="region of interest" description="Disordered" evidence="1">
    <location>
        <begin position="125"/>
        <end position="146"/>
    </location>
</feature>
<name>A0A2K1JDY4_PHYPA</name>
<evidence type="ECO:0000313" key="2">
    <source>
        <dbReference type="EMBL" id="PNR39742.1"/>
    </source>
</evidence>
<reference evidence="2 4" key="1">
    <citation type="journal article" date="2008" name="Science">
        <title>The Physcomitrella genome reveals evolutionary insights into the conquest of land by plants.</title>
        <authorList>
            <person name="Rensing S."/>
            <person name="Lang D."/>
            <person name="Zimmer A."/>
            <person name="Terry A."/>
            <person name="Salamov A."/>
            <person name="Shapiro H."/>
            <person name="Nishiyama T."/>
            <person name="Perroud P.-F."/>
            <person name="Lindquist E."/>
            <person name="Kamisugi Y."/>
            <person name="Tanahashi T."/>
            <person name="Sakakibara K."/>
            <person name="Fujita T."/>
            <person name="Oishi K."/>
            <person name="Shin-I T."/>
            <person name="Kuroki Y."/>
            <person name="Toyoda A."/>
            <person name="Suzuki Y."/>
            <person name="Hashimoto A."/>
            <person name="Yamaguchi K."/>
            <person name="Sugano A."/>
            <person name="Kohara Y."/>
            <person name="Fujiyama A."/>
            <person name="Anterola A."/>
            <person name="Aoki S."/>
            <person name="Ashton N."/>
            <person name="Barbazuk W.B."/>
            <person name="Barker E."/>
            <person name="Bennetzen J."/>
            <person name="Bezanilla M."/>
            <person name="Blankenship R."/>
            <person name="Cho S.H."/>
            <person name="Dutcher S."/>
            <person name="Estelle M."/>
            <person name="Fawcett J.A."/>
            <person name="Gundlach H."/>
            <person name="Hanada K."/>
            <person name="Heyl A."/>
            <person name="Hicks K.A."/>
            <person name="Hugh J."/>
            <person name="Lohr M."/>
            <person name="Mayer K."/>
            <person name="Melkozernov A."/>
            <person name="Murata T."/>
            <person name="Nelson D."/>
            <person name="Pils B."/>
            <person name="Prigge M."/>
            <person name="Reiss B."/>
            <person name="Renner T."/>
            <person name="Rombauts S."/>
            <person name="Rushton P."/>
            <person name="Sanderfoot A."/>
            <person name="Schween G."/>
            <person name="Shiu S.-H."/>
            <person name="Stueber K."/>
            <person name="Theodoulou F.L."/>
            <person name="Tu H."/>
            <person name="Van de Peer Y."/>
            <person name="Verrier P.J."/>
            <person name="Waters E."/>
            <person name="Wood A."/>
            <person name="Yang L."/>
            <person name="Cove D."/>
            <person name="Cuming A."/>
            <person name="Hasebe M."/>
            <person name="Lucas S."/>
            <person name="Mishler D.B."/>
            <person name="Reski R."/>
            <person name="Grigoriev I."/>
            <person name="Quatrano R.S."/>
            <person name="Boore J.L."/>
        </authorList>
    </citation>
    <scope>NUCLEOTIDE SEQUENCE [LARGE SCALE GENOMIC DNA]</scope>
    <source>
        <strain evidence="3 4">cv. Gransden 2004</strain>
    </source>
</reference>